<dbReference type="Proteomes" id="UP000510927">
    <property type="component" value="Chromosome"/>
</dbReference>
<gene>
    <name evidence="1" type="ORF">HVY52_09660</name>
</gene>
<dbReference type="OMA" id="LCRREYC"/>
<proteinExistence type="predicted"/>
<organism evidence="1 2">
    <name type="scientific">Escherichia fergusonii</name>
    <dbReference type="NCBI Taxonomy" id="564"/>
    <lineage>
        <taxon>Bacteria</taxon>
        <taxon>Pseudomonadati</taxon>
        <taxon>Pseudomonadota</taxon>
        <taxon>Gammaproteobacteria</taxon>
        <taxon>Enterobacterales</taxon>
        <taxon>Enterobacteriaceae</taxon>
        <taxon>Escherichia</taxon>
    </lineage>
</organism>
<sequence>MKTTSIICLTILVLWSVLALFQLWVTPLRAVTFVKISITAGVIDVIVLVIGLCRREYCEEKQMKKDGYID</sequence>
<evidence type="ECO:0000313" key="2">
    <source>
        <dbReference type="Proteomes" id="UP000510927"/>
    </source>
</evidence>
<protein>
    <submittedName>
        <fullName evidence="1">Uncharacterized protein</fullName>
    </submittedName>
</protein>
<evidence type="ECO:0000313" key="1">
    <source>
        <dbReference type="EMBL" id="QLN00062.1"/>
    </source>
</evidence>
<dbReference type="AlphaFoldDB" id="A0A7K4I1E7"/>
<dbReference type="RefSeq" id="WP_000859107.1">
    <property type="nucleotide sequence ID" value="NZ_AP027926.1"/>
</dbReference>
<dbReference type="EMBL" id="CP055675">
    <property type="protein sequence ID" value="QLN00062.1"/>
    <property type="molecule type" value="Genomic_DNA"/>
</dbReference>
<accession>A0A7K4I1E7</accession>
<dbReference type="GeneID" id="75057685"/>
<reference evidence="1 2" key="1">
    <citation type="submission" date="2020-06" db="EMBL/GenBank/DDBJ databases">
        <title>REHAB project genomes.</title>
        <authorList>
            <person name="Shaw L.P."/>
        </authorList>
    </citation>
    <scope>NUCLEOTIDE SEQUENCE [LARGE SCALE GENOMIC DNA]</scope>
    <source>
        <strain evidence="1 2">RHB28-C13</strain>
    </source>
</reference>
<name>A0A7K4I1E7_ESCFE</name>